<sequence>MAAFLGVAIIFYLIAKLASDWSTTTNITKQGRDCFMDANEKRIKHTHEYAKKHDYYVSGDWLATLYTDQYGDGSRRYDKETGKPIPRGTQFNEEPTWVRKKK</sequence>
<organism evidence="2">
    <name type="scientific">bioreactor metagenome</name>
    <dbReference type="NCBI Taxonomy" id="1076179"/>
    <lineage>
        <taxon>unclassified sequences</taxon>
        <taxon>metagenomes</taxon>
        <taxon>ecological metagenomes</taxon>
    </lineage>
</organism>
<feature type="region of interest" description="Disordered" evidence="1">
    <location>
        <begin position="76"/>
        <end position="102"/>
    </location>
</feature>
<dbReference type="AlphaFoldDB" id="A0A644XBB6"/>
<reference evidence="2" key="1">
    <citation type="submission" date="2019-08" db="EMBL/GenBank/DDBJ databases">
        <authorList>
            <person name="Kucharzyk K."/>
            <person name="Murdoch R.W."/>
            <person name="Higgins S."/>
            <person name="Loffler F."/>
        </authorList>
    </citation>
    <scope>NUCLEOTIDE SEQUENCE</scope>
</reference>
<dbReference type="EMBL" id="VSSQ01001832">
    <property type="protein sequence ID" value="MPM11454.1"/>
    <property type="molecule type" value="Genomic_DNA"/>
</dbReference>
<proteinExistence type="predicted"/>
<gene>
    <name evidence="2" type="ORF">SDC9_57798</name>
</gene>
<evidence type="ECO:0000313" key="2">
    <source>
        <dbReference type="EMBL" id="MPM11454.1"/>
    </source>
</evidence>
<comment type="caution">
    <text evidence="2">The sequence shown here is derived from an EMBL/GenBank/DDBJ whole genome shotgun (WGS) entry which is preliminary data.</text>
</comment>
<name>A0A644XBB6_9ZZZZ</name>
<evidence type="ECO:0000256" key="1">
    <source>
        <dbReference type="SAM" id="MobiDB-lite"/>
    </source>
</evidence>
<accession>A0A644XBB6</accession>
<protein>
    <submittedName>
        <fullName evidence="2">Uncharacterized protein</fullName>
    </submittedName>
</protein>